<dbReference type="GO" id="GO:0003700">
    <property type="term" value="F:DNA-binding transcription factor activity"/>
    <property type="evidence" value="ECO:0007669"/>
    <property type="project" value="InterPro"/>
</dbReference>
<dbReference type="EMBL" id="JADJIB010000002">
    <property type="protein sequence ID" value="MBK7272722.1"/>
    <property type="molecule type" value="Genomic_DNA"/>
</dbReference>
<dbReference type="SUPFAM" id="SSF46785">
    <property type="entry name" value="Winged helix' DNA-binding domain"/>
    <property type="match status" value="1"/>
</dbReference>
<dbReference type="InterPro" id="IPR008920">
    <property type="entry name" value="TF_FadR/GntR_C"/>
</dbReference>
<dbReference type="CDD" id="cd07377">
    <property type="entry name" value="WHTH_GntR"/>
    <property type="match status" value="1"/>
</dbReference>
<evidence type="ECO:0000313" key="6">
    <source>
        <dbReference type="EMBL" id="MBK7272722.1"/>
    </source>
</evidence>
<evidence type="ECO:0000256" key="3">
    <source>
        <dbReference type="ARBA" id="ARBA00023163"/>
    </source>
</evidence>
<dbReference type="GO" id="GO:0003677">
    <property type="term" value="F:DNA binding"/>
    <property type="evidence" value="ECO:0007669"/>
    <property type="project" value="UniProtKB-KW"/>
</dbReference>
<dbReference type="Pfam" id="PF00392">
    <property type="entry name" value="GntR"/>
    <property type="match status" value="1"/>
</dbReference>
<evidence type="ECO:0000256" key="1">
    <source>
        <dbReference type="ARBA" id="ARBA00023015"/>
    </source>
</evidence>
<evidence type="ECO:0000313" key="9">
    <source>
        <dbReference type="Proteomes" id="UP000726105"/>
    </source>
</evidence>
<dbReference type="Gene3D" id="1.10.10.10">
    <property type="entry name" value="Winged helix-like DNA-binding domain superfamily/Winged helix DNA-binding domain"/>
    <property type="match status" value="1"/>
</dbReference>
<evidence type="ECO:0000313" key="8">
    <source>
        <dbReference type="Proteomes" id="UP000718281"/>
    </source>
</evidence>
<name>A0A935IUG5_9MICO</name>
<sequence>MSAPRKAPAWSTTDAIKQHIIDSGLGPGDLMPTETELCEALGVSRSSVREAIRTLGSLDIVEVRHGHGTFVGRMSLDPLVNGMVFRLSMRGEHAVTALRNVVQTRIALDLAMTDDLVKAYNGTYDSSMHALVDDMRTHTEQGHAFLDEDRDFHARLAKGVDNQIIGELAGAFWEIHTRALPLLGISTPQDIMDTVEAHEAILLAVESGDVEAYRSAVQAHYLPLQRAIERAAHMIDDEPTP</sequence>
<dbReference type="AlphaFoldDB" id="A0A935IUG5"/>
<dbReference type="PANTHER" id="PTHR43537">
    <property type="entry name" value="TRANSCRIPTIONAL REGULATOR, GNTR FAMILY"/>
    <property type="match status" value="1"/>
</dbReference>
<keyword evidence="3" id="KW-0804">Transcription</keyword>
<keyword evidence="1" id="KW-0805">Transcription regulation</keyword>
<dbReference type="InterPro" id="IPR011711">
    <property type="entry name" value="GntR_C"/>
</dbReference>
<dbReference type="EMBL" id="JADIXZ010000003">
    <property type="protein sequence ID" value="MBK6300393.1"/>
    <property type="molecule type" value="Genomic_DNA"/>
</dbReference>
<dbReference type="Proteomes" id="UP000718281">
    <property type="component" value="Unassembled WGS sequence"/>
</dbReference>
<organism evidence="6 9">
    <name type="scientific">Candidatus Phosphoribacter hodrii</name>
    <dbReference type="NCBI Taxonomy" id="2953743"/>
    <lineage>
        <taxon>Bacteria</taxon>
        <taxon>Bacillati</taxon>
        <taxon>Actinomycetota</taxon>
        <taxon>Actinomycetes</taxon>
        <taxon>Micrococcales</taxon>
        <taxon>Dermatophilaceae</taxon>
        <taxon>Candidatus Phosphoribacter</taxon>
    </lineage>
</organism>
<keyword evidence="2" id="KW-0238">DNA-binding</keyword>
<dbReference type="InterPro" id="IPR000524">
    <property type="entry name" value="Tscrpt_reg_HTH_GntR"/>
</dbReference>
<evidence type="ECO:0000313" key="5">
    <source>
        <dbReference type="EMBL" id="MBK6300393.1"/>
    </source>
</evidence>
<dbReference type="Gene3D" id="1.20.120.530">
    <property type="entry name" value="GntR ligand-binding domain-like"/>
    <property type="match status" value="1"/>
</dbReference>
<dbReference type="InterPro" id="IPR036390">
    <property type="entry name" value="WH_DNA-bd_sf"/>
</dbReference>
<feature type="domain" description="HTH gntR-type" evidence="4">
    <location>
        <begin position="6"/>
        <end position="74"/>
    </location>
</feature>
<dbReference type="SMART" id="SM00895">
    <property type="entry name" value="FCD"/>
    <property type="match status" value="1"/>
</dbReference>
<dbReference type="Proteomes" id="UP000886632">
    <property type="component" value="Unassembled WGS sequence"/>
</dbReference>
<dbReference type="PROSITE" id="PS50949">
    <property type="entry name" value="HTH_GNTR"/>
    <property type="match status" value="1"/>
</dbReference>
<dbReference type="SMART" id="SM00345">
    <property type="entry name" value="HTH_GNTR"/>
    <property type="match status" value="1"/>
</dbReference>
<dbReference type="PANTHER" id="PTHR43537:SF5">
    <property type="entry name" value="UXU OPERON TRANSCRIPTIONAL REGULATOR"/>
    <property type="match status" value="1"/>
</dbReference>
<dbReference type="EMBL" id="JADKGK010000022">
    <property type="protein sequence ID" value="MBL0004914.1"/>
    <property type="molecule type" value="Genomic_DNA"/>
</dbReference>
<evidence type="ECO:0000259" key="4">
    <source>
        <dbReference type="PROSITE" id="PS50949"/>
    </source>
</evidence>
<reference evidence="8 9" key="1">
    <citation type="submission" date="2020-10" db="EMBL/GenBank/DDBJ databases">
        <title>Connecting structure to function with the recovery of over 1000 high-quality activated sludge metagenome-assembled genomes encoding full-length rRNA genes using long-read sequencing.</title>
        <authorList>
            <person name="Singleton C.M."/>
            <person name="Petriglieri F."/>
            <person name="Kristensen J.M."/>
            <person name="Kirkegaard R.H."/>
            <person name="Michaelsen T.Y."/>
            <person name="Andersen M.H."/>
            <person name="Karst S.M."/>
            <person name="Dueholm M.S."/>
            <person name="Nielsen P.H."/>
            <person name="Albertsen M."/>
        </authorList>
    </citation>
    <scope>NUCLEOTIDE SEQUENCE [LARGE SCALE GENOMIC DNA]</scope>
    <source>
        <strain evidence="5">AalE_18-Q3-R2-46_BAT3C.188</strain>
        <strain evidence="6">Ega_18-Q3-R5-49_MAXAC.001</strain>
        <strain evidence="7">Ribe_18-Q3-R11-54_MAXAC.001</strain>
    </source>
</reference>
<gene>
    <name evidence="5" type="ORF">IPF40_04810</name>
    <name evidence="6" type="ORF">IPI13_05980</name>
    <name evidence="7" type="ORF">IPP00_13310</name>
</gene>
<evidence type="ECO:0000256" key="2">
    <source>
        <dbReference type="ARBA" id="ARBA00023125"/>
    </source>
</evidence>
<dbReference type="PRINTS" id="PR00035">
    <property type="entry name" value="HTHGNTR"/>
</dbReference>
<dbReference type="SUPFAM" id="SSF48008">
    <property type="entry name" value="GntR ligand-binding domain-like"/>
    <property type="match status" value="1"/>
</dbReference>
<dbReference type="InterPro" id="IPR036388">
    <property type="entry name" value="WH-like_DNA-bd_sf"/>
</dbReference>
<dbReference type="Pfam" id="PF07729">
    <property type="entry name" value="FCD"/>
    <property type="match status" value="1"/>
</dbReference>
<evidence type="ECO:0000313" key="7">
    <source>
        <dbReference type="EMBL" id="MBL0004914.1"/>
    </source>
</evidence>
<comment type="caution">
    <text evidence="6">The sequence shown here is derived from an EMBL/GenBank/DDBJ whole genome shotgun (WGS) entry which is preliminary data.</text>
</comment>
<proteinExistence type="predicted"/>
<protein>
    <submittedName>
        <fullName evidence="6">FadR family transcriptional regulator</fullName>
    </submittedName>
</protein>
<accession>A0A935IUG5</accession>
<dbReference type="Proteomes" id="UP000726105">
    <property type="component" value="Unassembled WGS sequence"/>
</dbReference>